<dbReference type="EMBL" id="AGFM01000092">
    <property type="protein sequence ID" value="EHJ58255.1"/>
    <property type="molecule type" value="Genomic_DNA"/>
</dbReference>
<evidence type="ECO:0000313" key="3">
    <source>
        <dbReference type="Proteomes" id="UP000004030"/>
    </source>
</evidence>
<keyword evidence="1" id="KW-0812">Transmembrane</keyword>
<organism evidence="2 3">
    <name type="scientific">Novosphingobium pentaromativorans US6-1</name>
    <dbReference type="NCBI Taxonomy" id="1088721"/>
    <lineage>
        <taxon>Bacteria</taxon>
        <taxon>Pseudomonadati</taxon>
        <taxon>Pseudomonadota</taxon>
        <taxon>Alphaproteobacteria</taxon>
        <taxon>Sphingomonadales</taxon>
        <taxon>Sphingomonadaceae</taxon>
        <taxon>Novosphingobium</taxon>
    </lineage>
</organism>
<accession>G6EKB4</accession>
<keyword evidence="1" id="KW-0472">Membrane</keyword>
<keyword evidence="1" id="KW-1133">Transmembrane helix</keyword>
<reference evidence="2 3" key="1">
    <citation type="journal article" date="2012" name="J. Bacteriol.">
        <title>Genome sequence of benzo(a)pyrene-degrading bacterium Novosphingobium pentaromativorans US6-1.</title>
        <authorList>
            <person name="Luo Y.R."/>
            <person name="Kang S.G."/>
            <person name="Kim S.J."/>
            <person name="Kim M.R."/>
            <person name="Li N."/>
            <person name="Lee J.H."/>
            <person name="Kwon K.K."/>
        </authorList>
    </citation>
    <scope>NUCLEOTIDE SEQUENCE [LARGE SCALE GENOMIC DNA]</scope>
    <source>
        <strain evidence="2 3">US6-1</strain>
    </source>
</reference>
<evidence type="ECO:0000313" key="2">
    <source>
        <dbReference type="EMBL" id="EHJ58255.1"/>
    </source>
</evidence>
<protein>
    <submittedName>
        <fullName evidence="2">Uncharacterized protein</fullName>
    </submittedName>
</protein>
<evidence type="ECO:0000256" key="1">
    <source>
        <dbReference type="SAM" id="Phobius"/>
    </source>
</evidence>
<dbReference type="Proteomes" id="UP000004030">
    <property type="component" value="Unassembled WGS sequence"/>
</dbReference>
<feature type="transmembrane region" description="Helical" evidence="1">
    <location>
        <begin position="63"/>
        <end position="82"/>
    </location>
</feature>
<dbReference type="PATRIC" id="fig|1088721.3.peg.4698"/>
<comment type="caution">
    <text evidence="2">The sequence shown here is derived from an EMBL/GenBank/DDBJ whole genome shotgun (WGS) entry which is preliminary data.</text>
</comment>
<name>G6EKB4_9SPHN</name>
<dbReference type="AlphaFoldDB" id="G6EKB4"/>
<sequence length="120" mass="12365">MLCRPFDGQIAVIGELMARQAVGGGERASRVATGGHFGVLGDYGVSIVMDRSMSLTMSRCYSLMRAILSLMLGVALALQAGALCSAAQASGSGPAVLFASLPDRHAQGINPERLSAAFHA</sequence>
<keyword evidence="3" id="KW-1185">Reference proteome</keyword>
<proteinExistence type="predicted"/>
<gene>
    <name evidence="2" type="ORF">NSU_4785</name>
</gene>